<evidence type="ECO:0000256" key="3">
    <source>
        <dbReference type="ARBA" id="ARBA00023172"/>
    </source>
</evidence>
<dbReference type="InterPro" id="IPR050090">
    <property type="entry name" value="Tyrosine_recombinase_XerCD"/>
</dbReference>
<evidence type="ECO:0000259" key="5">
    <source>
        <dbReference type="PROSITE" id="PS51898"/>
    </source>
</evidence>
<reference evidence="7" key="1">
    <citation type="submission" date="2018-02" db="EMBL/GenBank/DDBJ databases">
        <authorList>
            <person name="Hausmann B."/>
        </authorList>
    </citation>
    <scope>NUCLEOTIDE SEQUENCE [LARGE SCALE GENOMIC DNA]</scope>
    <source>
        <strain evidence="7">Peat soil MAG SbF1</strain>
    </source>
</reference>
<dbReference type="InterPro" id="IPR011010">
    <property type="entry name" value="DNA_brk_join_enz"/>
</dbReference>
<evidence type="ECO:0000256" key="4">
    <source>
        <dbReference type="SAM" id="MobiDB-lite"/>
    </source>
</evidence>
<dbReference type="PANTHER" id="PTHR30349">
    <property type="entry name" value="PHAGE INTEGRASE-RELATED"/>
    <property type="match status" value="1"/>
</dbReference>
<feature type="compositionally biased region" description="Basic and acidic residues" evidence="4">
    <location>
        <begin position="305"/>
        <end position="314"/>
    </location>
</feature>
<organism evidence="6 7">
    <name type="scientific">Candidatus Desulfosporosinus infrequens</name>
    <dbReference type="NCBI Taxonomy" id="2043169"/>
    <lineage>
        <taxon>Bacteria</taxon>
        <taxon>Bacillati</taxon>
        <taxon>Bacillota</taxon>
        <taxon>Clostridia</taxon>
        <taxon>Eubacteriales</taxon>
        <taxon>Desulfitobacteriaceae</taxon>
        <taxon>Desulfosporosinus</taxon>
    </lineage>
</organism>
<proteinExistence type="inferred from homology"/>
<feature type="compositionally biased region" description="Polar residues" evidence="4">
    <location>
        <begin position="295"/>
        <end position="304"/>
    </location>
</feature>
<gene>
    <name evidence="6" type="ORF">SBF1_2050012</name>
</gene>
<dbReference type="GO" id="GO:0003677">
    <property type="term" value="F:DNA binding"/>
    <property type="evidence" value="ECO:0007669"/>
    <property type="project" value="UniProtKB-KW"/>
</dbReference>
<feature type="region of interest" description="Disordered" evidence="4">
    <location>
        <begin position="295"/>
        <end position="314"/>
    </location>
</feature>
<dbReference type="InterPro" id="IPR002104">
    <property type="entry name" value="Integrase_catalytic"/>
</dbReference>
<keyword evidence="2" id="KW-0238">DNA-binding</keyword>
<dbReference type="OrthoDB" id="9785687at2"/>
<dbReference type="PANTHER" id="PTHR30349:SF64">
    <property type="entry name" value="PROPHAGE INTEGRASE INTD-RELATED"/>
    <property type="match status" value="1"/>
</dbReference>
<evidence type="ECO:0000256" key="1">
    <source>
        <dbReference type="ARBA" id="ARBA00008857"/>
    </source>
</evidence>
<feature type="domain" description="Tyr recombinase" evidence="5">
    <location>
        <begin position="112"/>
        <end position="294"/>
    </location>
</feature>
<dbReference type="EMBL" id="OMOF01000119">
    <property type="protein sequence ID" value="SPF39281.1"/>
    <property type="molecule type" value="Genomic_DNA"/>
</dbReference>
<comment type="similarity">
    <text evidence="1">Belongs to the 'phage' integrase family.</text>
</comment>
<sequence>MARLRRIDGKKFLTREECVKDFTLFKLAQGVSERTIKDYEWHLGHFFKEFPEGWGDYTTVKKAVIHYFANGNHLAPATHNMRRKYLKCFFSWMVQEGTLTSNPVDGIRQRREEPRVREIDEIKLKELIAIFDRKTYSGLRDYVLLCLTIDTGIRPKEALALLSEHFNLRGMEVHIPAAIAKTRISRTLPLLPLTVDGIRKLLSVRPESWGNAPLFASSEGKPIDTHAWTLRLRRYGEKLGFKISAYDLRHAFALMFLRNGGHALALQRTLGHTDLTVTKRYVALTQQDLREQHTAASPLNSIVQKQDRMRKLKN</sequence>
<dbReference type="InterPro" id="IPR013762">
    <property type="entry name" value="Integrase-like_cat_sf"/>
</dbReference>
<dbReference type="PROSITE" id="PS51898">
    <property type="entry name" value="TYR_RECOMBINASE"/>
    <property type="match status" value="1"/>
</dbReference>
<evidence type="ECO:0000256" key="2">
    <source>
        <dbReference type="ARBA" id="ARBA00023125"/>
    </source>
</evidence>
<dbReference type="AlphaFoldDB" id="A0A2U3KHZ4"/>
<dbReference type="GO" id="GO:0015074">
    <property type="term" value="P:DNA integration"/>
    <property type="evidence" value="ECO:0007669"/>
    <property type="project" value="InterPro"/>
</dbReference>
<protein>
    <submittedName>
        <fullName evidence="6">Phage integrase family protein</fullName>
    </submittedName>
</protein>
<dbReference type="CDD" id="cd00397">
    <property type="entry name" value="DNA_BRE_C"/>
    <property type="match status" value="1"/>
</dbReference>
<dbReference type="InterPro" id="IPR010998">
    <property type="entry name" value="Integrase_recombinase_N"/>
</dbReference>
<keyword evidence="3" id="KW-0233">DNA recombination</keyword>
<dbReference type="SUPFAM" id="SSF56349">
    <property type="entry name" value="DNA breaking-rejoining enzymes"/>
    <property type="match status" value="1"/>
</dbReference>
<dbReference type="Gene3D" id="1.10.150.130">
    <property type="match status" value="1"/>
</dbReference>
<evidence type="ECO:0000313" key="6">
    <source>
        <dbReference type="EMBL" id="SPF39281.1"/>
    </source>
</evidence>
<accession>A0A2U3KHZ4</accession>
<dbReference type="Gene3D" id="1.10.443.10">
    <property type="entry name" value="Intergrase catalytic core"/>
    <property type="match status" value="1"/>
</dbReference>
<evidence type="ECO:0000313" key="7">
    <source>
        <dbReference type="Proteomes" id="UP000238916"/>
    </source>
</evidence>
<dbReference type="Pfam" id="PF00589">
    <property type="entry name" value="Phage_integrase"/>
    <property type="match status" value="1"/>
</dbReference>
<dbReference type="GO" id="GO:0006310">
    <property type="term" value="P:DNA recombination"/>
    <property type="evidence" value="ECO:0007669"/>
    <property type="project" value="UniProtKB-KW"/>
</dbReference>
<dbReference type="Proteomes" id="UP000238916">
    <property type="component" value="Unassembled WGS sequence"/>
</dbReference>
<name>A0A2U3KHZ4_9FIRM</name>